<evidence type="ECO:0000313" key="1">
    <source>
        <dbReference type="EMBL" id="CAG5085763.1"/>
    </source>
</evidence>
<evidence type="ECO:0008006" key="3">
    <source>
        <dbReference type="Google" id="ProtNLM"/>
    </source>
</evidence>
<reference evidence="1" key="1">
    <citation type="submission" date="2021-04" db="EMBL/GenBank/DDBJ databases">
        <authorList>
            <person name="Rodrigo-Torres L."/>
            <person name="Arahal R. D."/>
            <person name="Lucena T."/>
        </authorList>
    </citation>
    <scope>NUCLEOTIDE SEQUENCE</scope>
    <source>
        <strain evidence="1">AS29M-1</strain>
    </source>
</reference>
<name>A0A916JQC8_9FLAO</name>
<dbReference type="Proteomes" id="UP000683507">
    <property type="component" value="Chromosome"/>
</dbReference>
<dbReference type="KEGG" id="ptan:CRYO30217_02874"/>
<proteinExistence type="predicted"/>
<dbReference type="AlphaFoldDB" id="A0A916JQC8"/>
<evidence type="ECO:0000313" key="2">
    <source>
        <dbReference type="Proteomes" id="UP000683507"/>
    </source>
</evidence>
<keyword evidence="2" id="KW-1185">Reference proteome</keyword>
<dbReference type="PROSITE" id="PS51257">
    <property type="entry name" value="PROKAR_LIPOPROTEIN"/>
    <property type="match status" value="1"/>
</dbReference>
<dbReference type="InterPro" id="IPR032286">
    <property type="entry name" value="DUF4837"/>
</dbReference>
<dbReference type="RefSeq" id="WP_258543074.1">
    <property type="nucleotide sequence ID" value="NZ_OU015584.1"/>
</dbReference>
<sequence>MLRVLIAFLTVTILFCSCENEPYDPVDSLPASTGEIGELVVVVEKAYWTSPLMLEINERFGKEVTSLPQPEPLMTIKKVTNKGFSGNMMNHHSVLIIEIGGLSEGAEAFFGKPQANVWSKGQLVYKLKAPDVQSATELMKAHGDKLFEYFQDHYQNKIKAEIAANVDASINEELELTMNVNMDVPNSFTLVSNYNDLIWLKQQREKNVDGKDHEIQLGILTYTYPYTDSLAFTTEKILAKRDSMTKKYVPGMIEGSYMVTERQYGLESSETNANGYYIIETRGVWKMHKAIMGGPFLSLTIYDHKNNRVVCLEGYVFAPHFKKMPYIRELEAILYSFSFPE</sequence>
<accession>A0A916JQC8</accession>
<gene>
    <name evidence="1" type="ORF">CRYO30217_02874</name>
</gene>
<dbReference type="EMBL" id="OU015584">
    <property type="protein sequence ID" value="CAG5085763.1"/>
    <property type="molecule type" value="Genomic_DNA"/>
</dbReference>
<protein>
    <recommendedName>
        <fullName evidence="3">DUF4837 family protein</fullName>
    </recommendedName>
</protein>
<organism evidence="1 2">
    <name type="scientific">Parvicella tangerina</name>
    <dbReference type="NCBI Taxonomy" id="2829795"/>
    <lineage>
        <taxon>Bacteria</taxon>
        <taxon>Pseudomonadati</taxon>
        <taxon>Bacteroidota</taxon>
        <taxon>Flavobacteriia</taxon>
        <taxon>Flavobacteriales</taxon>
        <taxon>Parvicellaceae</taxon>
        <taxon>Parvicella</taxon>
    </lineage>
</organism>
<dbReference type="Pfam" id="PF16125">
    <property type="entry name" value="DUF4837"/>
    <property type="match status" value="1"/>
</dbReference>